<dbReference type="Pfam" id="PF02992">
    <property type="entry name" value="Transposase_21"/>
    <property type="match status" value="1"/>
</dbReference>
<organism evidence="1 2">
    <name type="scientific">Cucumis melo var. makuwa</name>
    <name type="common">Oriental melon</name>
    <dbReference type="NCBI Taxonomy" id="1194695"/>
    <lineage>
        <taxon>Eukaryota</taxon>
        <taxon>Viridiplantae</taxon>
        <taxon>Streptophyta</taxon>
        <taxon>Embryophyta</taxon>
        <taxon>Tracheophyta</taxon>
        <taxon>Spermatophyta</taxon>
        <taxon>Magnoliopsida</taxon>
        <taxon>eudicotyledons</taxon>
        <taxon>Gunneridae</taxon>
        <taxon>Pentapetalae</taxon>
        <taxon>rosids</taxon>
        <taxon>fabids</taxon>
        <taxon>Cucurbitales</taxon>
        <taxon>Cucurbitaceae</taxon>
        <taxon>Benincaseae</taxon>
        <taxon>Cucumis</taxon>
    </lineage>
</organism>
<comment type="caution">
    <text evidence="1">The sequence shown here is derived from an EMBL/GenBank/DDBJ whole genome shotgun (WGS) entry which is preliminary data.</text>
</comment>
<proteinExistence type="predicted"/>
<dbReference type="AlphaFoldDB" id="A0A5D3BX97"/>
<accession>A0A5D3BX97</accession>
<dbReference type="PANTHER" id="PTHR10775:SF185">
    <property type="entry name" value="OS08G0208400 PROTEIN"/>
    <property type="match status" value="1"/>
</dbReference>
<gene>
    <name evidence="1" type="ORF">E5676_scaffold527G00400</name>
</gene>
<dbReference type="EMBL" id="SSTD01014408">
    <property type="protein sequence ID" value="TYK04311.1"/>
    <property type="molecule type" value="Genomic_DNA"/>
</dbReference>
<reference evidence="1 2" key="1">
    <citation type="submission" date="2019-08" db="EMBL/GenBank/DDBJ databases">
        <title>Draft genome sequences of two oriental melons (Cucumis melo L. var makuwa).</title>
        <authorList>
            <person name="Kwon S.-Y."/>
        </authorList>
    </citation>
    <scope>NUCLEOTIDE SEQUENCE [LARGE SCALE GENOMIC DNA]</scope>
    <source>
        <strain evidence="2">cv. Chang Bougi</strain>
        <tissue evidence="1">Leaf</tissue>
    </source>
</reference>
<evidence type="ECO:0000313" key="1">
    <source>
        <dbReference type="EMBL" id="TYK04311.1"/>
    </source>
</evidence>
<dbReference type="InterPro" id="IPR004242">
    <property type="entry name" value="Transposase_21"/>
</dbReference>
<sequence>MHERVKLLHVIAPSPRSPGREIDVYLKPLIEELKELWNFGMRMYDSLTGQFFQLYAALLWMINDFSTYGDLSRWSTKKYQACPICMGDRSSFGI</sequence>
<dbReference type="Proteomes" id="UP000321947">
    <property type="component" value="Unassembled WGS sequence"/>
</dbReference>
<name>A0A5D3BX97_CUCMM</name>
<protein>
    <submittedName>
        <fullName evidence="1">Uncharacterized protein</fullName>
    </submittedName>
</protein>
<dbReference type="PANTHER" id="PTHR10775">
    <property type="entry name" value="OS08G0208400 PROTEIN"/>
    <property type="match status" value="1"/>
</dbReference>
<evidence type="ECO:0000313" key="2">
    <source>
        <dbReference type="Proteomes" id="UP000321947"/>
    </source>
</evidence>